<evidence type="ECO:0000313" key="4">
    <source>
        <dbReference type="Proteomes" id="UP000092666"/>
    </source>
</evidence>
<dbReference type="InterPro" id="IPR009027">
    <property type="entry name" value="Ribosomal_bL9/RNase_H1_N"/>
</dbReference>
<name>A0A1B9GS40_9TREE</name>
<feature type="compositionally biased region" description="Polar residues" evidence="1">
    <location>
        <begin position="420"/>
        <end position="429"/>
    </location>
</feature>
<feature type="compositionally biased region" description="Polar residues" evidence="1">
    <location>
        <begin position="309"/>
        <end position="320"/>
    </location>
</feature>
<evidence type="ECO:0000256" key="1">
    <source>
        <dbReference type="SAM" id="MobiDB-lite"/>
    </source>
</evidence>
<reference evidence="3 4" key="1">
    <citation type="submission" date="2013-07" db="EMBL/GenBank/DDBJ databases">
        <title>The Genome Sequence of Cryptococcus heveanensis BCC8398.</title>
        <authorList>
            <consortium name="The Broad Institute Genome Sequencing Platform"/>
            <person name="Cuomo C."/>
            <person name="Litvintseva A."/>
            <person name="Chen Y."/>
            <person name="Heitman J."/>
            <person name="Sun S."/>
            <person name="Springer D."/>
            <person name="Dromer F."/>
            <person name="Young S.K."/>
            <person name="Zeng Q."/>
            <person name="Gargeya S."/>
            <person name="Fitzgerald M."/>
            <person name="Abouelleil A."/>
            <person name="Alvarado L."/>
            <person name="Berlin A.M."/>
            <person name="Chapman S.B."/>
            <person name="Dewar J."/>
            <person name="Goldberg J."/>
            <person name="Griggs A."/>
            <person name="Gujja S."/>
            <person name="Hansen M."/>
            <person name="Howarth C."/>
            <person name="Imamovic A."/>
            <person name="Larimer J."/>
            <person name="McCowan C."/>
            <person name="Murphy C."/>
            <person name="Pearson M."/>
            <person name="Priest M."/>
            <person name="Roberts A."/>
            <person name="Saif S."/>
            <person name="Shea T."/>
            <person name="Sykes S."/>
            <person name="Wortman J."/>
            <person name="Nusbaum C."/>
            <person name="Birren B."/>
        </authorList>
    </citation>
    <scope>NUCLEOTIDE SEQUENCE [LARGE SCALE GENOMIC DNA]</scope>
    <source>
        <strain evidence="3 4">BCC8398</strain>
    </source>
</reference>
<evidence type="ECO:0000313" key="3">
    <source>
        <dbReference type="EMBL" id="OCF33889.1"/>
    </source>
</evidence>
<dbReference type="Gene3D" id="3.40.970.10">
    <property type="entry name" value="Ribonuclease H1, N-terminal domain"/>
    <property type="match status" value="1"/>
</dbReference>
<dbReference type="Pfam" id="PF01693">
    <property type="entry name" value="Cauli_VI"/>
    <property type="match status" value="1"/>
</dbReference>
<gene>
    <name evidence="3" type="ORF">I316_04601</name>
</gene>
<feature type="compositionally biased region" description="Low complexity" evidence="1">
    <location>
        <begin position="372"/>
        <end position="389"/>
    </location>
</feature>
<dbReference type="OrthoDB" id="245563at2759"/>
<sequence length="625" mass="66885">MADIATMLPVASVPSDPCPPGAYIFDADSSSSTSSTYSSTQSSNDNELDRPSITDTPFPNVNTVLSTDILIPPTQSVASYTVAESTYRVSRLPPAPTVYHAGPSRGPQRYLYFAVRRGHRTGVFTHWHEVERVVVDYPGPVFKTFSTRLAAEAFVAGWDGAGRHSLPSSSPYPLREHLAMSFPGSVPMPSTSSPGRKQAYHARLLNTPSSSSSPQDDFSPSLIDTTRPAMDPRRSSYRHSMVKISSPLRQQVDEEDSDGSETGSVRSRQPPMRKAASLIGIGGLLSPPQSPERQAKKLSVMDRERPTQRRSQTDTGSWSSRSHRDFNPSTGSLGLYSTPLSPPLSPVDKRSTIHGSPTRTQRAPSGLWADASPKPQQSSPLSPSGRSSPAPSPEFSDPTAPKFSRSAMKKSGVIMPVSAKRQNSSTSLRSKGSLNSLLTSSNNPSSSSLGSWSNGRRRSSVAQDRLGSLAETSKRELQLNEDGLLALGSLSPPRPAFMMRRSGSSSSVASDDSISSMGSMGSMTSGSSAQTSSLDSCEPIMEEESRLDRDDYEIEVELTGGERDIISCTKSDGDADGSVGDKDSMKGGKQGKKGGKGGMFKRLAKALKLEKKTVPGQDSGRRGSI</sequence>
<feature type="region of interest" description="Disordered" evidence="1">
    <location>
        <begin position="206"/>
        <end position="600"/>
    </location>
</feature>
<dbReference type="Proteomes" id="UP000092666">
    <property type="component" value="Unassembled WGS sequence"/>
</dbReference>
<protein>
    <recommendedName>
        <fullName evidence="2">Ribonuclease H1 N-terminal domain-containing protein</fullName>
    </recommendedName>
</protein>
<accession>A0A1B9GS40</accession>
<feature type="compositionally biased region" description="Low complexity" evidence="1">
    <location>
        <begin position="29"/>
        <end position="43"/>
    </location>
</feature>
<reference evidence="4" key="2">
    <citation type="submission" date="2013-12" db="EMBL/GenBank/DDBJ databases">
        <title>Evolution of pathogenesis and genome organization in the Tremellales.</title>
        <authorList>
            <person name="Cuomo C."/>
            <person name="Litvintseva A."/>
            <person name="Heitman J."/>
            <person name="Chen Y."/>
            <person name="Sun S."/>
            <person name="Springer D."/>
            <person name="Dromer F."/>
            <person name="Young S."/>
            <person name="Zeng Q."/>
            <person name="Chapman S."/>
            <person name="Gujja S."/>
            <person name="Saif S."/>
            <person name="Birren B."/>
        </authorList>
    </citation>
    <scope>NUCLEOTIDE SEQUENCE [LARGE SCALE GENOMIC DNA]</scope>
    <source>
        <strain evidence="4">BCC8398</strain>
    </source>
</reference>
<proteinExistence type="predicted"/>
<dbReference type="InterPro" id="IPR037056">
    <property type="entry name" value="RNase_H1_N_sf"/>
</dbReference>
<dbReference type="STRING" id="1296120.A0A1B9GS40"/>
<feature type="compositionally biased region" description="Polar residues" evidence="1">
    <location>
        <begin position="353"/>
        <end position="363"/>
    </location>
</feature>
<evidence type="ECO:0000259" key="2">
    <source>
        <dbReference type="Pfam" id="PF01693"/>
    </source>
</evidence>
<dbReference type="EMBL" id="KI669503">
    <property type="protein sequence ID" value="OCF33889.1"/>
    <property type="molecule type" value="Genomic_DNA"/>
</dbReference>
<dbReference type="SUPFAM" id="SSF55658">
    <property type="entry name" value="L9 N-domain-like"/>
    <property type="match status" value="1"/>
</dbReference>
<feature type="compositionally biased region" description="Low complexity" evidence="1">
    <location>
        <begin position="502"/>
        <end position="536"/>
    </location>
</feature>
<feature type="compositionally biased region" description="Low complexity" evidence="1">
    <location>
        <begin position="208"/>
        <end position="221"/>
    </location>
</feature>
<dbReference type="InterPro" id="IPR011320">
    <property type="entry name" value="RNase_H1_N"/>
</dbReference>
<dbReference type="AlphaFoldDB" id="A0A1B9GS40"/>
<feature type="compositionally biased region" description="Low complexity" evidence="1">
    <location>
        <begin position="329"/>
        <end position="339"/>
    </location>
</feature>
<feature type="region of interest" description="Disordered" evidence="1">
    <location>
        <begin position="22"/>
        <end position="57"/>
    </location>
</feature>
<feature type="compositionally biased region" description="Low complexity" evidence="1">
    <location>
        <begin position="430"/>
        <end position="454"/>
    </location>
</feature>
<feature type="domain" description="Ribonuclease H1 N-terminal" evidence="2">
    <location>
        <begin position="112"/>
        <end position="154"/>
    </location>
</feature>
<keyword evidence="4" id="KW-1185">Reference proteome</keyword>
<feature type="compositionally biased region" description="Basic and acidic residues" evidence="1">
    <location>
        <begin position="293"/>
        <end position="307"/>
    </location>
</feature>
<organism evidence="3 4">
    <name type="scientific">Kwoniella heveanensis BCC8398</name>
    <dbReference type="NCBI Taxonomy" id="1296120"/>
    <lineage>
        <taxon>Eukaryota</taxon>
        <taxon>Fungi</taxon>
        <taxon>Dikarya</taxon>
        <taxon>Basidiomycota</taxon>
        <taxon>Agaricomycotina</taxon>
        <taxon>Tremellomycetes</taxon>
        <taxon>Tremellales</taxon>
        <taxon>Cryptococcaceae</taxon>
        <taxon>Kwoniella</taxon>
    </lineage>
</organism>